<evidence type="ECO:0000256" key="1">
    <source>
        <dbReference type="ARBA" id="ARBA00005755"/>
    </source>
</evidence>
<evidence type="ECO:0000256" key="7">
    <source>
        <dbReference type="ARBA" id="ARBA00023125"/>
    </source>
</evidence>
<gene>
    <name evidence="10" type="ORF">H5410_041548</name>
</gene>
<evidence type="ECO:0000256" key="6">
    <source>
        <dbReference type="ARBA" id="ARBA00022932"/>
    </source>
</evidence>
<evidence type="ECO:0000313" key="11">
    <source>
        <dbReference type="Proteomes" id="UP000824120"/>
    </source>
</evidence>
<dbReference type="EMBL" id="JACXVP010000008">
    <property type="protein sequence ID" value="KAG5591034.1"/>
    <property type="molecule type" value="Genomic_DNA"/>
</dbReference>
<dbReference type="EC" id="2.7.7.7" evidence="2"/>
<evidence type="ECO:0000256" key="3">
    <source>
        <dbReference type="ARBA" id="ARBA00022679"/>
    </source>
</evidence>
<dbReference type="GO" id="GO:0003677">
    <property type="term" value="F:DNA binding"/>
    <property type="evidence" value="ECO:0007669"/>
    <property type="project" value="UniProtKB-KW"/>
</dbReference>
<dbReference type="InterPro" id="IPR043502">
    <property type="entry name" value="DNA/RNA_pol_sf"/>
</dbReference>
<evidence type="ECO:0000259" key="9">
    <source>
        <dbReference type="Pfam" id="PF03175"/>
    </source>
</evidence>
<feature type="domain" description="DNA-directed DNA polymerase family B mitochondria/virus" evidence="9">
    <location>
        <begin position="3"/>
        <end position="55"/>
    </location>
</feature>
<dbReference type="AlphaFoldDB" id="A0A9J5XTE6"/>
<comment type="catalytic activity">
    <reaction evidence="8">
        <text>DNA(n) + a 2'-deoxyribonucleoside 5'-triphosphate = DNA(n+1) + diphosphate</text>
        <dbReference type="Rhea" id="RHEA:22508"/>
        <dbReference type="Rhea" id="RHEA-COMP:17339"/>
        <dbReference type="Rhea" id="RHEA-COMP:17340"/>
        <dbReference type="ChEBI" id="CHEBI:33019"/>
        <dbReference type="ChEBI" id="CHEBI:61560"/>
        <dbReference type="ChEBI" id="CHEBI:173112"/>
        <dbReference type="EC" id="2.7.7.7"/>
    </reaction>
</comment>
<evidence type="ECO:0000256" key="2">
    <source>
        <dbReference type="ARBA" id="ARBA00012417"/>
    </source>
</evidence>
<reference evidence="10 11" key="1">
    <citation type="submission" date="2020-09" db="EMBL/GenBank/DDBJ databases">
        <title>De no assembly of potato wild relative species, Solanum commersonii.</title>
        <authorList>
            <person name="Cho K."/>
        </authorList>
    </citation>
    <scope>NUCLEOTIDE SEQUENCE [LARGE SCALE GENOMIC DNA]</scope>
    <source>
        <strain evidence="10">LZ3.2</strain>
        <tissue evidence="10">Leaf</tissue>
    </source>
</reference>
<keyword evidence="3" id="KW-0808">Transferase</keyword>
<organism evidence="10 11">
    <name type="scientific">Solanum commersonii</name>
    <name type="common">Commerson's wild potato</name>
    <name type="synonym">Commerson's nightshade</name>
    <dbReference type="NCBI Taxonomy" id="4109"/>
    <lineage>
        <taxon>Eukaryota</taxon>
        <taxon>Viridiplantae</taxon>
        <taxon>Streptophyta</taxon>
        <taxon>Embryophyta</taxon>
        <taxon>Tracheophyta</taxon>
        <taxon>Spermatophyta</taxon>
        <taxon>Magnoliopsida</taxon>
        <taxon>eudicotyledons</taxon>
        <taxon>Gunneridae</taxon>
        <taxon>Pentapetalae</taxon>
        <taxon>asterids</taxon>
        <taxon>lamiids</taxon>
        <taxon>Solanales</taxon>
        <taxon>Solanaceae</taxon>
        <taxon>Solanoideae</taxon>
        <taxon>Solaneae</taxon>
        <taxon>Solanum</taxon>
    </lineage>
</organism>
<dbReference type="GO" id="GO:0006260">
    <property type="term" value="P:DNA replication"/>
    <property type="evidence" value="ECO:0007669"/>
    <property type="project" value="UniProtKB-KW"/>
</dbReference>
<evidence type="ECO:0000256" key="8">
    <source>
        <dbReference type="ARBA" id="ARBA00049244"/>
    </source>
</evidence>
<keyword evidence="4" id="KW-0548">Nucleotidyltransferase</keyword>
<comment type="caution">
    <text evidence="10">The sequence shown here is derived from an EMBL/GenBank/DDBJ whole genome shotgun (WGS) entry which is preliminary data.</text>
</comment>
<dbReference type="InterPro" id="IPR004868">
    <property type="entry name" value="DNA-dir_DNA_pol_B_mt/vir"/>
</dbReference>
<protein>
    <recommendedName>
        <fullName evidence="2">DNA-directed DNA polymerase</fullName>
        <ecNumber evidence="2">2.7.7.7</ecNumber>
    </recommendedName>
</protein>
<dbReference type="GO" id="GO:0003887">
    <property type="term" value="F:DNA-directed DNA polymerase activity"/>
    <property type="evidence" value="ECO:0007669"/>
    <property type="project" value="UniProtKB-KW"/>
</dbReference>
<keyword evidence="7" id="KW-0238">DNA-binding</keyword>
<keyword evidence="11" id="KW-1185">Reference proteome</keyword>
<evidence type="ECO:0000256" key="4">
    <source>
        <dbReference type="ARBA" id="ARBA00022695"/>
    </source>
</evidence>
<dbReference type="Pfam" id="PF03175">
    <property type="entry name" value="DNA_pol_B_2"/>
    <property type="match status" value="1"/>
</dbReference>
<keyword evidence="6" id="KW-0239">DNA-directed DNA polymerase</keyword>
<evidence type="ECO:0000313" key="10">
    <source>
        <dbReference type="EMBL" id="KAG5591034.1"/>
    </source>
</evidence>
<dbReference type="Gene3D" id="1.10.287.690">
    <property type="entry name" value="Helix hairpin bin"/>
    <property type="match status" value="1"/>
</dbReference>
<sequence length="117" mass="13399">MSGYLFVKSEESPFKDFVTTLSENMIKAKKDGNVAIDYVYKIQMNSLYGRFDISLKALLSELCNDDHLGVLIQTCDKFLFDEPLRKNLNISSYRVNTNSIFGKWSYTKNTGIKVFSS</sequence>
<dbReference type="SUPFAM" id="SSF56672">
    <property type="entry name" value="DNA/RNA polymerases"/>
    <property type="match status" value="1"/>
</dbReference>
<dbReference type="OrthoDB" id="1289171at2759"/>
<keyword evidence="5" id="KW-0235">DNA replication</keyword>
<comment type="similarity">
    <text evidence="1">Belongs to the DNA polymerase type-B family.</text>
</comment>
<dbReference type="Proteomes" id="UP000824120">
    <property type="component" value="Chromosome 8"/>
</dbReference>
<evidence type="ECO:0000256" key="5">
    <source>
        <dbReference type="ARBA" id="ARBA00022705"/>
    </source>
</evidence>
<accession>A0A9J5XTE6</accession>
<proteinExistence type="inferred from homology"/>
<dbReference type="GO" id="GO:0000166">
    <property type="term" value="F:nucleotide binding"/>
    <property type="evidence" value="ECO:0007669"/>
    <property type="project" value="InterPro"/>
</dbReference>
<name>A0A9J5XTE6_SOLCO</name>